<dbReference type="RefSeq" id="WP_011973879.1">
    <property type="nucleotide sequence ID" value="NC_009635.1"/>
</dbReference>
<organism evidence="1 2">
    <name type="scientific">Methanococcus aeolicus (strain ATCC BAA-1280 / DSM 17508 / OCM 812 / Nankai-3)</name>
    <dbReference type="NCBI Taxonomy" id="419665"/>
    <lineage>
        <taxon>Archaea</taxon>
        <taxon>Methanobacteriati</taxon>
        <taxon>Methanobacteriota</taxon>
        <taxon>Methanomada group</taxon>
        <taxon>Methanococci</taxon>
        <taxon>Methanococcales</taxon>
        <taxon>Methanococcaceae</taxon>
        <taxon>Methanococcus</taxon>
    </lineage>
</organism>
<protein>
    <recommendedName>
        <fullName evidence="3">DUF2098 domain-containing protein</fullName>
    </recommendedName>
</protein>
<evidence type="ECO:0008006" key="3">
    <source>
        <dbReference type="Google" id="ProtNLM"/>
    </source>
</evidence>
<accession>A6UW75</accession>
<dbReference type="Pfam" id="PF09871">
    <property type="entry name" value="DUF2098"/>
    <property type="match status" value="1"/>
</dbReference>
<evidence type="ECO:0000313" key="2">
    <source>
        <dbReference type="Proteomes" id="UP000001106"/>
    </source>
</evidence>
<dbReference type="GeneID" id="5327347"/>
<dbReference type="AlphaFoldDB" id="A6UW75"/>
<sequence length="92" mass="10645">MPTDINNKELHVNSYVRYINTGTKGTVKDIKEENGKIWVILDNDLMYNPKMLEIIEHKKYAKSEINEEEIEKMLDDEKITDIDVDIETCGAG</sequence>
<keyword evidence="2" id="KW-1185">Reference proteome</keyword>
<dbReference type="PIRSF" id="PIRSF037053">
    <property type="entry name" value="UCP037053"/>
    <property type="match status" value="1"/>
</dbReference>
<gene>
    <name evidence="1" type="ordered locus">Maeo_1170</name>
</gene>
<dbReference type="eggNOG" id="arCOG04846">
    <property type="taxonomic scope" value="Archaea"/>
</dbReference>
<evidence type="ECO:0000313" key="1">
    <source>
        <dbReference type="EMBL" id="ABR56747.1"/>
    </source>
</evidence>
<reference evidence="1" key="1">
    <citation type="submission" date="2007-06" db="EMBL/GenBank/DDBJ databases">
        <title>Complete sequence of Methanococcus aeolicus Nankai-3.</title>
        <authorList>
            <consortium name="US DOE Joint Genome Institute"/>
            <person name="Copeland A."/>
            <person name="Lucas S."/>
            <person name="Lapidus A."/>
            <person name="Barry K."/>
            <person name="Glavina del Rio T."/>
            <person name="Dalin E."/>
            <person name="Tice H."/>
            <person name="Pitluck S."/>
            <person name="Chain P."/>
            <person name="Malfatti S."/>
            <person name="Shin M."/>
            <person name="Vergez L."/>
            <person name="Schmutz J."/>
            <person name="Larimer F."/>
            <person name="Land M."/>
            <person name="Hauser L."/>
            <person name="Kyrpides N."/>
            <person name="Lykidis A."/>
            <person name="Sieprawska-Lupa M."/>
            <person name="Whitman W.B."/>
            <person name="Richardson P."/>
        </authorList>
    </citation>
    <scope>NUCLEOTIDE SEQUENCE [LARGE SCALE GENOMIC DNA]</scope>
    <source>
        <strain evidence="1">Nankai-3</strain>
    </source>
</reference>
<proteinExistence type="predicted"/>
<dbReference type="InterPro" id="IPR019209">
    <property type="entry name" value="DUF2098"/>
</dbReference>
<dbReference type="Proteomes" id="UP000001106">
    <property type="component" value="Chromosome"/>
</dbReference>
<dbReference type="HOGENOM" id="CLU_159088_1_1_2"/>
<dbReference type="KEGG" id="mae:Maeo_1170"/>
<dbReference type="EMBL" id="CP000743">
    <property type="protein sequence ID" value="ABR56747.1"/>
    <property type="molecule type" value="Genomic_DNA"/>
</dbReference>
<name>A6UW75_META3</name>
<dbReference type="OrthoDB" id="52973at2157"/>
<dbReference type="InterPro" id="IPR017099">
    <property type="entry name" value="UCP037053"/>
</dbReference>